<dbReference type="Pfam" id="PF01479">
    <property type="entry name" value="S4"/>
    <property type="match status" value="1"/>
</dbReference>
<dbReference type="Gene3D" id="3.30.70.330">
    <property type="match status" value="1"/>
</dbReference>
<organism evidence="4 5">
    <name type="scientific">Faecalimonas umbilicata</name>
    <dbReference type="NCBI Taxonomy" id="1912855"/>
    <lineage>
        <taxon>Bacteria</taxon>
        <taxon>Bacillati</taxon>
        <taxon>Bacillota</taxon>
        <taxon>Clostridia</taxon>
        <taxon>Lachnospirales</taxon>
        <taxon>Lachnospiraceae</taxon>
        <taxon>Faecalimonas</taxon>
    </lineage>
</organism>
<keyword evidence="3" id="KW-0131">Cell cycle</keyword>
<evidence type="ECO:0000313" key="6">
    <source>
        <dbReference type="Proteomes" id="UP000702954"/>
    </source>
</evidence>
<keyword evidence="1" id="KW-0694">RNA-binding</keyword>
<dbReference type="CDD" id="cd00165">
    <property type="entry name" value="S4"/>
    <property type="match status" value="1"/>
</dbReference>
<dbReference type="RefSeq" id="WP_116442227.1">
    <property type="nucleotide sequence ID" value="NZ_BHEO01000008.1"/>
</dbReference>
<dbReference type="Gene3D" id="3.10.290.10">
    <property type="entry name" value="RNA-binding S4 domain"/>
    <property type="match status" value="1"/>
</dbReference>
<keyword evidence="6" id="KW-1185">Reference proteome</keyword>
<keyword evidence="3" id="KW-0132">Cell division</keyword>
<dbReference type="SUPFAM" id="SSF55174">
    <property type="entry name" value="Alpha-L RNA-binding motif"/>
    <property type="match status" value="1"/>
</dbReference>
<gene>
    <name evidence="4" type="ORF">EDD74_12827</name>
    <name evidence="3" type="ORF">FAEUMB_27140</name>
</gene>
<comment type="caution">
    <text evidence="4">The sequence shown here is derived from an EMBL/GenBank/DDBJ whole genome shotgun (WGS) entry which is preliminary data.</text>
</comment>
<dbReference type="InterPro" id="IPR040591">
    <property type="entry name" value="RqcP2_RBD"/>
</dbReference>
<dbReference type="EMBL" id="SLZV01000028">
    <property type="protein sequence ID" value="TCS63715.1"/>
    <property type="molecule type" value="Genomic_DNA"/>
</dbReference>
<dbReference type="InterPro" id="IPR036986">
    <property type="entry name" value="S4_RNA-bd_sf"/>
</dbReference>
<dbReference type="InterPro" id="IPR002942">
    <property type="entry name" value="S4_RNA-bd"/>
</dbReference>
<evidence type="ECO:0000313" key="4">
    <source>
        <dbReference type="EMBL" id="TCS63715.1"/>
    </source>
</evidence>
<accession>A0A4R3JE51</accession>
<dbReference type="GO" id="GO:0003723">
    <property type="term" value="F:RNA binding"/>
    <property type="evidence" value="ECO:0007669"/>
    <property type="project" value="UniProtKB-KW"/>
</dbReference>
<dbReference type="EMBL" id="BHEO01000008">
    <property type="protein sequence ID" value="GBU06173.1"/>
    <property type="molecule type" value="Genomic_DNA"/>
</dbReference>
<dbReference type="Proteomes" id="UP000294613">
    <property type="component" value="Unassembled WGS sequence"/>
</dbReference>
<dbReference type="Proteomes" id="UP000702954">
    <property type="component" value="Unassembled WGS sequence"/>
</dbReference>
<dbReference type="InterPro" id="IPR012677">
    <property type="entry name" value="Nucleotide-bd_a/b_plait_sf"/>
</dbReference>
<dbReference type="Gene3D" id="3.30.1370.160">
    <property type="match status" value="1"/>
</dbReference>
<dbReference type="PANTHER" id="PTHR13633:SF3">
    <property type="entry name" value="MITOCHONDRIAL TRANSCRIPTION RESCUE FACTOR 1"/>
    <property type="match status" value="1"/>
</dbReference>
<evidence type="ECO:0000256" key="1">
    <source>
        <dbReference type="PROSITE-ProRule" id="PRU00182"/>
    </source>
</evidence>
<reference evidence="3 6" key="1">
    <citation type="journal article" date="2018" name="Int. J. Syst. Evol. Microbiol.">
        <title>Draft Genome Sequence of Faecalimonas umbilicata JCM 30896T, an Acetate-Producing Bacterium Isolated from Human Feces.</title>
        <authorList>
            <person name="Sakamoto M."/>
            <person name="Ikeyama N."/>
            <person name="Yuki M."/>
            <person name="Ohkuma M."/>
        </authorList>
    </citation>
    <scope>NUCLEOTIDE SEQUENCE [LARGE SCALE GENOMIC DNA]</scope>
    <source>
        <strain evidence="3 6">EGH7</strain>
    </source>
</reference>
<protein>
    <submittedName>
        <fullName evidence="3">RNA-binding cell division protein</fullName>
    </submittedName>
    <submittedName>
        <fullName evidence="4">RNA-binding protein YlmH</fullName>
    </submittedName>
</protein>
<evidence type="ECO:0000313" key="5">
    <source>
        <dbReference type="Proteomes" id="UP000294613"/>
    </source>
</evidence>
<dbReference type="GO" id="GO:0051301">
    <property type="term" value="P:cell division"/>
    <property type="evidence" value="ECO:0007669"/>
    <property type="project" value="UniProtKB-KW"/>
</dbReference>
<feature type="domain" description="RNA-binding S4" evidence="2">
    <location>
        <begin position="180"/>
        <end position="240"/>
    </location>
</feature>
<dbReference type="AlphaFoldDB" id="A0A4R3JE51"/>
<dbReference type="PANTHER" id="PTHR13633">
    <property type="entry name" value="MITOCHONDRIAL TRANSCRIPTION RESCUE FACTOR 1"/>
    <property type="match status" value="1"/>
</dbReference>
<dbReference type="SMART" id="SM00363">
    <property type="entry name" value="S4"/>
    <property type="match status" value="1"/>
</dbReference>
<sequence length="256" mass="29299">MQKEEELLRKRLIELSKIAYHRNFITYTDFLNLNELNILHTLPKDTLYTPYRTFGGYASSERQIAAFLPDALCLRSEIEDLAYPMGIIHILPRSQKFSEQLSHRDYLGALLSLGIERSKIGDIIVEEQGAFVFVSDKLLSYVCKEMTQIRRTQVIVCEESFSAFHYTQKYEKITGTVASVRLDTLLSLAFSSSRSRLSPLIEAGKVFVNGKLISSNGYNVKEDDVISVRGYGKFIYRKVISQTKKGRLLVEIHKLI</sequence>
<name>A0A4R3JE51_9FIRM</name>
<dbReference type="PROSITE" id="PS50889">
    <property type="entry name" value="S4"/>
    <property type="match status" value="1"/>
</dbReference>
<reference evidence="4 5" key="2">
    <citation type="submission" date="2019-03" db="EMBL/GenBank/DDBJ databases">
        <title>Genomic Encyclopedia of Type Strains, Phase IV (KMG-IV): sequencing the most valuable type-strain genomes for metagenomic binning, comparative biology and taxonomic classification.</title>
        <authorList>
            <person name="Goeker M."/>
        </authorList>
    </citation>
    <scope>NUCLEOTIDE SEQUENCE [LARGE SCALE GENOMIC DNA]</scope>
    <source>
        <strain evidence="4 5">DSM 103426</strain>
    </source>
</reference>
<evidence type="ECO:0000313" key="3">
    <source>
        <dbReference type="EMBL" id="GBU06173.1"/>
    </source>
</evidence>
<dbReference type="Pfam" id="PF17774">
    <property type="entry name" value="YlmH_RBD"/>
    <property type="match status" value="1"/>
</dbReference>
<proteinExistence type="predicted"/>
<evidence type="ECO:0000259" key="2">
    <source>
        <dbReference type="SMART" id="SM00363"/>
    </source>
</evidence>